<organism evidence="2 3">
    <name type="scientific">Lentilactobacillus diolivorans DSM 14421</name>
    <dbReference type="NCBI Taxonomy" id="1423739"/>
    <lineage>
        <taxon>Bacteria</taxon>
        <taxon>Bacillati</taxon>
        <taxon>Bacillota</taxon>
        <taxon>Bacilli</taxon>
        <taxon>Lactobacillales</taxon>
        <taxon>Lactobacillaceae</taxon>
        <taxon>Lentilactobacillus</taxon>
    </lineage>
</organism>
<reference evidence="2 3" key="1">
    <citation type="journal article" date="2015" name="Genome Announc.">
        <title>Expanding the biotechnology potential of lactobacilli through comparative genomics of 213 strains and associated genera.</title>
        <authorList>
            <person name="Sun Z."/>
            <person name="Harris H.M."/>
            <person name="McCann A."/>
            <person name="Guo C."/>
            <person name="Argimon S."/>
            <person name="Zhang W."/>
            <person name="Yang X."/>
            <person name="Jeffery I.B."/>
            <person name="Cooney J.C."/>
            <person name="Kagawa T.F."/>
            <person name="Liu W."/>
            <person name="Song Y."/>
            <person name="Salvetti E."/>
            <person name="Wrobel A."/>
            <person name="Rasinkangas P."/>
            <person name="Parkhill J."/>
            <person name="Rea M.C."/>
            <person name="O'Sullivan O."/>
            <person name="Ritari J."/>
            <person name="Douillard F.P."/>
            <person name="Paul Ross R."/>
            <person name="Yang R."/>
            <person name="Briner A.E."/>
            <person name="Felis G.E."/>
            <person name="de Vos W.M."/>
            <person name="Barrangou R."/>
            <person name="Klaenhammer T.R."/>
            <person name="Caufield P.W."/>
            <person name="Cui Y."/>
            <person name="Zhang H."/>
            <person name="O'Toole P.W."/>
        </authorList>
    </citation>
    <scope>NUCLEOTIDE SEQUENCE [LARGE SCALE GENOMIC DNA]</scope>
    <source>
        <strain evidence="2 3">DSM 14421</strain>
    </source>
</reference>
<dbReference type="EMBL" id="AZEY01000068">
    <property type="protein sequence ID" value="KRL65397.1"/>
    <property type="molecule type" value="Genomic_DNA"/>
</dbReference>
<proteinExistence type="predicted"/>
<dbReference type="PATRIC" id="fig|1423739.3.peg.235"/>
<sequence length="101" mass="11925">MKKTRIPSDLIIRKHSSLLTMFRRAVILIGLWLITGYIIYINFCFLFNAYSDSLVSDYLVLNLSFHSYFVFAILVLVVASIMITFGWWRIKKLERQAKKDE</sequence>
<evidence type="ECO:0000256" key="1">
    <source>
        <dbReference type="SAM" id="Phobius"/>
    </source>
</evidence>
<name>A0A0R1SGW8_9LACO</name>
<comment type="caution">
    <text evidence="2">The sequence shown here is derived from an EMBL/GenBank/DDBJ whole genome shotgun (WGS) entry which is preliminary data.</text>
</comment>
<keyword evidence="1" id="KW-0472">Membrane</keyword>
<keyword evidence="1" id="KW-1133">Transmembrane helix</keyword>
<dbReference type="Proteomes" id="UP000052013">
    <property type="component" value="Unassembled WGS sequence"/>
</dbReference>
<evidence type="ECO:0000313" key="3">
    <source>
        <dbReference type="Proteomes" id="UP000052013"/>
    </source>
</evidence>
<dbReference type="RefSeq" id="WP_057864813.1">
    <property type="nucleotide sequence ID" value="NZ_AZEY01000068.1"/>
</dbReference>
<feature type="transmembrane region" description="Helical" evidence="1">
    <location>
        <begin position="21"/>
        <end position="48"/>
    </location>
</feature>
<dbReference type="AlphaFoldDB" id="A0A0R1SGW8"/>
<accession>A0A0R1SGW8</accession>
<keyword evidence="1" id="KW-0812">Transmembrane</keyword>
<evidence type="ECO:0000313" key="2">
    <source>
        <dbReference type="EMBL" id="KRL65397.1"/>
    </source>
</evidence>
<feature type="transmembrane region" description="Helical" evidence="1">
    <location>
        <begin position="68"/>
        <end position="88"/>
    </location>
</feature>
<protein>
    <submittedName>
        <fullName evidence="2">Uncharacterized protein</fullName>
    </submittedName>
</protein>
<dbReference type="STRING" id="1423739.FC85_GL000224"/>
<gene>
    <name evidence="2" type="ORF">FC85_GL000224</name>
</gene>